<feature type="transmembrane region" description="Helical" evidence="1">
    <location>
        <begin position="217"/>
        <end position="238"/>
    </location>
</feature>
<evidence type="ECO:0000313" key="3">
    <source>
        <dbReference type="RefSeq" id="XP_006825920.1"/>
    </source>
</evidence>
<feature type="transmembrane region" description="Helical" evidence="1">
    <location>
        <begin position="83"/>
        <end position="100"/>
    </location>
</feature>
<name>A0ABM0N0X9_SACKO</name>
<reference evidence="3" key="1">
    <citation type="submission" date="2025-08" db="UniProtKB">
        <authorList>
            <consortium name="RefSeq"/>
        </authorList>
    </citation>
    <scope>IDENTIFICATION</scope>
    <source>
        <tissue evidence="3">Testes</tissue>
    </source>
</reference>
<feature type="transmembrane region" description="Helical" evidence="1">
    <location>
        <begin position="143"/>
        <end position="168"/>
    </location>
</feature>
<dbReference type="RefSeq" id="XP_006825920.1">
    <property type="nucleotide sequence ID" value="XM_006825857.1"/>
</dbReference>
<evidence type="ECO:0000313" key="2">
    <source>
        <dbReference type="Proteomes" id="UP000694865"/>
    </source>
</evidence>
<feature type="non-terminal residue" evidence="3">
    <location>
        <position position="272"/>
    </location>
</feature>
<accession>A0ABM0N0X9</accession>
<keyword evidence="2" id="KW-1185">Reference proteome</keyword>
<keyword evidence="1" id="KW-1133">Transmembrane helix</keyword>
<dbReference type="Proteomes" id="UP000694865">
    <property type="component" value="Unplaced"/>
</dbReference>
<protein>
    <submittedName>
        <fullName evidence="3">Multidrug resistance-associated protein 1-like</fullName>
    </submittedName>
</protein>
<sequence length="272" mass="30707">MNGFILTVTPSPRAFMAHDGLITYVLQPSQDDMFALADLPGPIPVEFHCARSDSVFSEDSAGMGTVCISVDGVPLLHPAYEKIFTGLLIFIPLVNLVKAISESHNGVHRPSVDYIAPAVLSVTLMLAFVIIQMERLKGVQSSAIMFIFWFLVTLCSTVMFYSKILIAIQEPIDDILGYVTFYLYYVILLIELVLSSISDNPPHYSPRVTDLNPCPYSSASFLSKVTFWWVTRIIVLGYKKPLQREDLWSLNKEDETSHVFHKFEKQWSKEKC</sequence>
<feature type="transmembrane region" description="Helical" evidence="1">
    <location>
        <begin position="112"/>
        <end position="131"/>
    </location>
</feature>
<proteinExistence type="predicted"/>
<gene>
    <name evidence="3" type="primary">LOC102807018</name>
</gene>
<keyword evidence="1" id="KW-0472">Membrane</keyword>
<organism evidence="2 3">
    <name type="scientific">Saccoglossus kowalevskii</name>
    <name type="common">Acorn worm</name>
    <dbReference type="NCBI Taxonomy" id="10224"/>
    <lineage>
        <taxon>Eukaryota</taxon>
        <taxon>Metazoa</taxon>
        <taxon>Hemichordata</taxon>
        <taxon>Enteropneusta</taxon>
        <taxon>Harrimaniidae</taxon>
        <taxon>Saccoglossus</taxon>
    </lineage>
</organism>
<keyword evidence="1" id="KW-0812">Transmembrane</keyword>
<dbReference type="GeneID" id="102807018"/>
<feature type="transmembrane region" description="Helical" evidence="1">
    <location>
        <begin position="175"/>
        <end position="197"/>
    </location>
</feature>
<evidence type="ECO:0000256" key="1">
    <source>
        <dbReference type="SAM" id="Phobius"/>
    </source>
</evidence>